<proteinExistence type="predicted"/>
<dbReference type="SUPFAM" id="SSF48208">
    <property type="entry name" value="Six-hairpin glycosidases"/>
    <property type="match status" value="1"/>
</dbReference>
<dbReference type="AlphaFoldDB" id="A0A075FSP7"/>
<organism evidence="1">
    <name type="scientific">uncultured marine thaumarchaeote AD1000_50_E11</name>
    <dbReference type="NCBI Taxonomy" id="1455923"/>
    <lineage>
        <taxon>Archaea</taxon>
        <taxon>Nitrososphaerota</taxon>
        <taxon>environmental samples</taxon>
    </lineage>
</organism>
<dbReference type="GO" id="GO:0005975">
    <property type="term" value="P:carbohydrate metabolic process"/>
    <property type="evidence" value="ECO:0007669"/>
    <property type="project" value="InterPro"/>
</dbReference>
<dbReference type="InterPro" id="IPR008928">
    <property type="entry name" value="6-hairpin_glycosidase_sf"/>
</dbReference>
<evidence type="ECO:0000313" key="1">
    <source>
        <dbReference type="EMBL" id="AIE94725.1"/>
    </source>
</evidence>
<protein>
    <submittedName>
        <fullName evidence="1">Uncharacterized protein</fullName>
    </submittedName>
</protein>
<name>A0A075FSP7_9ARCH</name>
<reference evidence="1" key="1">
    <citation type="journal article" date="2014" name="Genome Biol. Evol.">
        <title>Pangenome evidence for extensive interdomain horizontal transfer affecting lineage core and shell genes in uncultured planktonic thaumarchaeota and euryarchaeota.</title>
        <authorList>
            <person name="Deschamps P."/>
            <person name="Zivanovic Y."/>
            <person name="Moreira D."/>
            <person name="Rodriguez-Valera F."/>
            <person name="Lopez-Garcia P."/>
        </authorList>
    </citation>
    <scope>NUCLEOTIDE SEQUENCE</scope>
</reference>
<dbReference type="EMBL" id="KF900429">
    <property type="protein sequence ID" value="AIE94725.1"/>
    <property type="molecule type" value="Genomic_DNA"/>
</dbReference>
<sequence length="38" mass="4492">MLYDNALLPIVYSEAYQITKDPFFENVVKKPLIMLFVK</sequence>
<accession>A0A075FSP7</accession>